<reference evidence="3 4" key="1">
    <citation type="submission" date="2021-02" db="EMBL/GenBank/DDBJ databases">
        <title>Cotonvirus japonicus, which uses Golgi apparatus of host cells for its virion factory, phylogenetically links tailed tupanvirus and icosahedral mimivirus.</title>
        <authorList>
            <person name="Takahashi H."/>
            <person name="Fukaya S."/>
            <person name="Song C."/>
            <person name="Murata K."/>
            <person name="Takemura M."/>
        </authorList>
    </citation>
    <scope>NUCLEOTIDE SEQUENCE [LARGE SCALE GENOMIC DNA]</scope>
</reference>
<dbReference type="SMART" id="SM00248">
    <property type="entry name" value="ANK"/>
    <property type="match status" value="6"/>
</dbReference>
<evidence type="ECO:0000313" key="4">
    <source>
        <dbReference type="Proteomes" id="UP001321479"/>
    </source>
</evidence>
<dbReference type="GeneID" id="80558770"/>
<protein>
    <submittedName>
        <fullName evidence="3">Repeat protein</fullName>
    </submittedName>
</protein>
<dbReference type="SUPFAM" id="SSF48403">
    <property type="entry name" value="Ankyrin repeat"/>
    <property type="match status" value="1"/>
</dbReference>
<evidence type="ECO:0000256" key="2">
    <source>
        <dbReference type="ARBA" id="ARBA00023043"/>
    </source>
</evidence>
<sequence length="548" mass="64261">MQTEKKYFKILKSNRCHNGYLYKKGLNKIDNFQEHGSCVPGRLYFSEAKDICRYLYYGEILVEVFLPIDDPEFKIMPDPSGGKYGANKIILGDEYDLSDPKTFEFMIECRINIDKNQVLIWSLEKNYMKIFKFLIKRIVLNLKYLDIIMKYIQRYISNKKYKDVIVLMQMVLYYKDFFNVCNIEHVFDNVNIEYINNIDKDALLYAAIKLNDYDIAKYLILIGADIFSYDHNTFTHAVLSNNIEFIECLILRGENVSVKNNFAILNACREKNLHLVKKFISLGADIRDNVKVFEAIGHLNFDYLDLLLSQGSKIILNSDDLYIKISDINDSGLAIKIIKCLQKYGYSINYCKDHALINAIHNNNFDLVGYWYDNGANINILFDNLHKINNSLIKRNIFKFLLNKNIDLDLNFNAYQDLSNFILDGDNIMLEYLIKKGYLMSSINIDLFLQLIRNNDIKKIEFLVKNNFDFKSNGNKALMTAILLDKNDIVKYLVSLYDHNIVSIISKYNYRGYNESYNHKFMINIFGKNYYNGYADNYILLNLKNIIC</sequence>
<keyword evidence="2" id="KW-0040">ANK repeat</keyword>
<dbReference type="PANTHER" id="PTHR24126:SF14">
    <property type="entry name" value="ANK_REP_REGION DOMAIN-CONTAINING PROTEIN"/>
    <property type="match status" value="1"/>
</dbReference>
<dbReference type="InterPro" id="IPR036770">
    <property type="entry name" value="Ankyrin_rpt-contain_sf"/>
</dbReference>
<dbReference type="Proteomes" id="UP001321479">
    <property type="component" value="Segment"/>
</dbReference>
<dbReference type="RefSeq" id="YP_010842173.1">
    <property type="nucleotide sequence ID" value="NC_079139.1"/>
</dbReference>
<name>A0ABM7NTR6_9VIRU</name>
<organism evidence="3 4">
    <name type="scientific">Cotonvirus japonicus</name>
    <dbReference type="NCBI Taxonomy" id="2811091"/>
    <lineage>
        <taxon>Viruses</taxon>
        <taxon>Varidnaviria</taxon>
        <taxon>Bamfordvirae</taxon>
        <taxon>Nucleocytoviricota</taxon>
        <taxon>Megaviricetes</taxon>
        <taxon>Imitervirales</taxon>
        <taxon>Mimiviridae</taxon>
        <taxon>Megamimivirinae</taxon>
        <taxon>Cotonvirus</taxon>
        <taxon>Cotonvirus japonicum</taxon>
    </lineage>
</organism>
<accession>A0ABM7NTR6</accession>
<dbReference type="Gene3D" id="1.25.40.20">
    <property type="entry name" value="Ankyrin repeat-containing domain"/>
    <property type="match status" value="2"/>
</dbReference>
<proteinExistence type="predicted"/>
<keyword evidence="4" id="KW-1185">Reference proteome</keyword>
<evidence type="ECO:0000313" key="3">
    <source>
        <dbReference type="EMBL" id="BCS83565.1"/>
    </source>
</evidence>
<evidence type="ECO:0000256" key="1">
    <source>
        <dbReference type="ARBA" id="ARBA00022737"/>
    </source>
</evidence>
<dbReference type="InterPro" id="IPR002110">
    <property type="entry name" value="Ankyrin_rpt"/>
</dbReference>
<dbReference type="PANTHER" id="PTHR24126">
    <property type="entry name" value="ANKYRIN REPEAT, PH AND SEC7 DOMAIN CONTAINING PROTEIN SECG-RELATED"/>
    <property type="match status" value="1"/>
</dbReference>
<dbReference type="EMBL" id="AP024483">
    <property type="protein sequence ID" value="BCS83565.1"/>
    <property type="molecule type" value="Genomic_DNA"/>
</dbReference>
<keyword evidence="1" id="KW-0677">Repeat</keyword>